<keyword evidence="3" id="KW-1185">Reference proteome</keyword>
<comment type="caution">
    <text evidence="2">The sequence shown here is derived from an EMBL/GenBank/DDBJ whole genome shotgun (WGS) entry which is preliminary data.</text>
</comment>
<proteinExistence type="predicted"/>
<feature type="transmembrane region" description="Helical" evidence="1">
    <location>
        <begin position="94"/>
        <end position="120"/>
    </location>
</feature>
<dbReference type="Proteomes" id="UP001302329">
    <property type="component" value="Unassembled WGS sequence"/>
</dbReference>
<evidence type="ECO:0000313" key="2">
    <source>
        <dbReference type="EMBL" id="MEA5441133.1"/>
    </source>
</evidence>
<evidence type="ECO:0000256" key="1">
    <source>
        <dbReference type="SAM" id="Phobius"/>
    </source>
</evidence>
<name>A0ABU5SRN6_9CYAN</name>
<dbReference type="RefSeq" id="WP_323355294.1">
    <property type="nucleotide sequence ID" value="NZ_JAYGHY010000002.1"/>
</dbReference>
<organism evidence="2 3">
    <name type="scientific">Cyanobium gracile UHCC 0281</name>
    <dbReference type="NCBI Taxonomy" id="3110309"/>
    <lineage>
        <taxon>Bacteria</taxon>
        <taxon>Bacillati</taxon>
        <taxon>Cyanobacteriota</taxon>
        <taxon>Cyanophyceae</taxon>
        <taxon>Synechococcales</taxon>
        <taxon>Prochlorococcaceae</taxon>
        <taxon>Cyanobium</taxon>
    </lineage>
</organism>
<protein>
    <submittedName>
        <fullName evidence="2">Uncharacterized protein</fullName>
    </submittedName>
</protein>
<evidence type="ECO:0000313" key="3">
    <source>
        <dbReference type="Proteomes" id="UP001302329"/>
    </source>
</evidence>
<reference evidence="2 3" key="1">
    <citation type="submission" date="2023-12" db="EMBL/GenBank/DDBJ databases">
        <title>Baltic Sea Cyanobacteria.</title>
        <authorList>
            <person name="Delbaje E."/>
            <person name="Fewer D.P."/>
            <person name="Shishido T.K."/>
        </authorList>
    </citation>
    <scope>NUCLEOTIDE SEQUENCE [LARGE SCALE GENOMIC DNA]</scope>
    <source>
        <strain evidence="2 3">UHCC 0281</strain>
    </source>
</reference>
<keyword evidence="1" id="KW-0472">Membrane</keyword>
<keyword evidence="1" id="KW-1133">Transmembrane helix</keyword>
<dbReference type="EMBL" id="JAYGHY010000002">
    <property type="protein sequence ID" value="MEA5441133.1"/>
    <property type="molecule type" value="Genomic_DNA"/>
</dbReference>
<keyword evidence="1" id="KW-0812">Transmembrane</keyword>
<gene>
    <name evidence="2" type="ORF">VB739_01035</name>
</gene>
<accession>A0ABU5SRN6</accession>
<sequence length="172" mass="18212">MTREHDPFRIPRAGWEAAPLAGLASLDLNHNGAAFSGSEFFSESTVGGVLLYATYQALLTALRTEALRKRGEIDRLTQVRLVLSTSLESAKTGVAVGAVLSVVLLVFPWLTAPMAILGVVGSAKASLDLFHAFWDGLDEEQKLEITVAAHEAGISLRSFFAKASQGVGTVAG</sequence>